<dbReference type="EMBL" id="JAWJWF010000001">
    <property type="protein sequence ID" value="KAK6641692.1"/>
    <property type="molecule type" value="Genomic_DNA"/>
</dbReference>
<comment type="similarity">
    <text evidence="2 8">Belongs to the UDP-glucose/GDP-mannose dehydrogenase family.</text>
</comment>
<dbReference type="PIRSF" id="PIRSF000124">
    <property type="entry name" value="UDPglc_GDPman_dh"/>
    <property type="match status" value="1"/>
</dbReference>
<comment type="catalytic activity">
    <reaction evidence="7 8">
        <text>UDP-alpha-D-glucose + 2 NAD(+) + H2O = UDP-alpha-D-glucuronate + 2 NADH + 3 H(+)</text>
        <dbReference type="Rhea" id="RHEA:23596"/>
        <dbReference type="ChEBI" id="CHEBI:15377"/>
        <dbReference type="ChEBI" id="CHEBI:15378"/>
        <dbReference type="ChEBI" id="CHEBI:57540"/>
        <dbReference type="ChEBI" id="CHEBI:57945"/>
        <dbReference type="ChEBI" id="CHEBI:58052"/>
        <dbReference type="ChEBI" id="CHEBI:58885"/>
        <dbReference type="EC" id="1.1.1.22"/>
    </reaction>
</comment>
<dbReference type="Pfam" id="PF00984">
    <property type="entry name" value="UDPG_MGDP_dh"/>
    <property type="match status" value="1"/>
</dbReference>
<dbReference type="Pfam" id="PF03721">
    <property type="entry name" value="UDPG_MGDP_dh_N"/>
    <property type="match status" value="1"/>
</dbReference>
<dbReference type="NCBIfam" id="TIGR03026">
    <property type="entry name" value="NDP-sugDHase"/>
    <property type="match status" value="1"/>
</dbReference>
<dbReference type="SUPFAM" id="SSF51735">
    <property type="entry name" value="NAD(P)-binding Rossmann-fold domains"/>
    <property type="match status" value="1"/>
</dbReference>
<reference evidence="11 12" key="1">
    <citation type="submission" date="2023-09" db="EMBL/GenBank/DDBJ databases">
        <title>Genomes of two closely related lineages of the louse Polyplax serrata with different host specificities.</title>
        <authorList>
            <person name="Martinu J."/>
            <person name="Tarabai H."/>
            <person name="Stefka J."/>
            <person name="Hypsa V."/>
        </authorList>
    </citation>
    <scope>NUCLEOTIDE SEQUENCE [LARGE SCALE GENOMIC DNA]</scope>
    <source>
        <strain evidence="11">98ZLc_SE</strain>
    </source>
</reference>
<evidence type="ECO:0000259" key="10">
    <source>
        <dbReference type="SMART" id="SM00984"/>
    </source>
</evidence>
<evidence type="ECO:0000256" key="3">
    <source>
        <dbReference type="ARBA" id="ARBA00012954"/>
    </source>
</evidence>
<dbReference type="PIRSF" id="PIRSF500134">
    <property type="entry name" value="UDPglc_DH_bac"/>
    <property type="match status" value="1"/>
</dbReference>
<dbReference type="Gene3D" id="1.20.5.100">
    <property type="entry name" value="Cytochrome c1, transmembrane anchor, C-terminal"/>
    <property type="match status" value="1"/>
</dbReference>
<proteinExistence type="inferred from homology"/>
<dbReference type="Proteomes" id="UP001359485">
    <property type="component" value="Unassembled WGS sequence"/>
</dbReference>
<evidence type="ECO:0000256" key="5">
    <source>
        <dbReference type="ARBA" id="ARBA00023002"/>
    </source>
</evidence>
<dbReference type="InterPro" id="IPR014027">
    <property type="entry name" value="UDP-Glc/GDP-Man_DH_C"/>
</dbReference>
<comment type="function">
    <text evidence="8">Involved in the biosynthesis of glycosaminoglycans; hyaluronan, chondroitin sulfate, and heparan sulfate.</text>
</comment>
<evidence type="ECO:0000256" key="7">
    <source>
        <dbReference type="ARBA" id="ARBA00047473"/>
    </source>
</evidence>
<dbReference type="InterPro" id="IPR008927">
    <property type="entry name" value="6-PGluconate_DH-like_C_sf"/>
</dbReference>
<dbReference type="SMART" id="SM00984">
    <property type="entry name" value="UDPG_MGDP_dh_C"/>
    <property type="match status" value="1"/>
</dbReference>
<evidence type="ECO:0000256" key="2">
    <source>
        <dbReference type="ARBA" id="ARBA00006601"/>
    </source>
</evidence>
<comment type="caution">
    <text evidence="11">The sequence shown here is derived from an EMBL/GenBank/DDBJ whole genome shotgun (WGS) entry which is preliminary data.</text>
</comment>
<sequence length="458" mass="51162">MTKICFLGADFIGTATACAIALRCPDIDVSVMEDNVETVAQLNLDKIPMVDSTIEEAIKTCRNKNLFFSSSSKSEVKQADVIFVCTSSPLKNPPDEKNPHFIFLEKAARFIASSSDTSKIVVERSASQMKMADALRTILNANKSPDVNLVVVSNPPFIFEGCSMQDMLEPHHVVIGGDDTPEGKEAVDVIFNIYSNWVPKSRIMRTDITSAELTRIATSAFIAQKVTSINSFMELCEVTNADISEIVNIISRDSRIGYSFLNPYLGFSGSAFHRDVSHLVELSKSLNLPEVASYWQKIIEMNEYQRKRLIQRVLKCFFNSLADKKIAIFGLFHGKYPSSVLESPTYYICNMLLEEFATVAICDKSENNEKIKYDIKSMCSSKPDNIERVVVTDNPYLAAEGTQGIVVCSDLDLFKSLDYKRIHKGMIKPACIFDILKSLSHHRLKEIGFNVHSIGKHG</sequence>
<evidence type="ECO:0000256" key="9">
    <source>
        <dbReference type="SAM" id="SignalP"/>
    </source>
</evidence>
<dbReference type="Pfam" id="PF03720">
    <property type="entry name" value="UDPG_MGDP_dh_C"/>
    <property type="match status" value="1"/>
</dbReference>
<keyword evidence="12" id="KW-1185">Reference proteome</keyword>
<evidence type="ECO:0000256" key="6">
    <source>
        <dbReference type="ARBA" id="ARBA00023027"/>
    </source>
</evidence>
<accession>A0ABR1BEF1</accession>
<dbReference type="Gene3D" id="3.40.50.720">
    <property type="entry name" value="NAD(P)-binding Rossmann-like Domain"/>
    <property type="match status" value="2"/>
</dbReference>
<keyword evidence="6 8" id="KW-0520">NAD</keyword>
<keyword evidence="9" id="KW-0732">Signal</keyword>
<dbReference type="InterPro" id="IPR017476">
    <property type="entry name" value="UDP-Glc/GDP-Man"/>
</dbReference>
<dbReference type="PANTHER" id="PTHR11374">
    <property type="entry name" value="UDP-GLUCOSE DEHYDROGENASE/UDP-MANNAC DEHYDROGENASE"/>
    <property type="match status" value="1"/>
</dbReference>
<comment type="pathway">
    <text evidence="1">Nucleotide-sugar biosynthesis; UDP-alpha-D-glucuronate biosynthesis; UDP-alpha-D-glucuronate from UDP-alpha-D-glucose: step 1/1.</text>
</comment>
<protein>
    <recommendedName>
        <fullName evidence="4 8">UDP-glucose 6-dehydrogenase</fullName>
        <ecNumber evidence="3 8">1.1.1.22</ecNumber>
    </recommendedName>
</protein>
<dbReference type="InterPro" id="IPR001732">
    <property type="entry name" value="UDP-Glc/GDP-Man_DH_N"/>
</dbReference>
<evidence type="ECO:0000256" key="1">
    <source>
        <dbReference type="ARBA" id="ARBA00004701"/>
    </source>
</evidence>
<dbReference type="InterPro" id="IPR014026">
    <property type="entry name" value="UDP-Glc/GDP-Man_DH_dimer"/>
</dbReference>
<evidence type="ECO:0000313" key="12">
    <source>
        <dbReference type="Proteomes" id="UP001359485"/>
    </source>
</evidence>
<feature type="domain" description="UDP-glucose/GDP-mannose dehydrogenase C-terminal" evidence="10">
    <location>
        <begin position="339"/>
        <end position="441"/>
    </location>
</feature>
<evidence type="ECO:0000256" key="4">
    <source>
        <dbReference type="ARBA" id="ARBA00015132"/>
    </source>
</evidence>
<name>A0ABR1BEF1_POLSC</name>
<feature type="signal peptide" evidence="9">
    <location>
        <begin position="1"/>
        <end position="17"/>
    </location>
</feature>
<organism evidence="11 12">
    <name type="scientific">Polyplax serrata</name>
    <name type="common">Common mouse louse</name>
    <dbReference type="NCBI Taxonomy" id="468196"/>
    <lineage>
        <taxon>Eukaryota</taxon>
        <taxon>Metazoa</taxon>
        <taxon>Ecdysozoa</taxon>
        <taxon>Arthropoda</taxon>
        <taxon>Hexapoda</taxon>
        <taxon>Insecta</taxon>
        <taxon>Pterygota</taxon>
        <taxon>Neoptera</taxon>
        <taxon>Paraneoptera</taxon>
        <taxon>Psocodea</taxon>
        <taxon>Troctomorpha</taxon>
        <taxon>Phthiraptera</taxon>
        <taxon>Anoplura</taxon>
        <taxon>Polyplacidae</taxon>
        <taxon>Polyplax</taxon>
    </lineage>
</organism>
<dbReference type="EC" id="1.1.1.22" evidence="3 8"/>
<dbReference type="InterPro" id="IPR028356">
    <property type="entry name" value="UDPglc_DH_euk"/>
</dbReference>
<dbReference type="SUPFAM" id="SSF48179">
    <property type="entry name" value="6-phosphogluconate dehydrogenase C-terminal domain-like"/>
    <property type="match status" value="1"/>
</dbReference>
<evidence type="ECO:0000256" key="8">
    <source>
        <dbReference type="PIRNR" id="PIRNR000124"/>
    </source>
</evidence>
<keyword evidence="5 8" id="KW-0560">Oxidoreductase</keyword>
<dbReference type="InterPro" id="IPR028357">
    <property type="entry name" value="UDPglc_DH_bac"/>
</dbReference>
<dbReference type="SUPFAM" id="SSF52413">
    <property type="entry name" value="UDP-glucose/GDP-mannose dehydrogenase C-terminal domain"/>
    <property type="match status" value="1"/>
</dbReference>
<evidence type="ECO:0000313" key="11">
    <source>
        <dbReference type="EMBL" id="KAK6641692.1"/>
    </source>
</evidence>
<gene>
    <name evidence="11" type="ORF">RUM44_013407</name>
</gene>
<dbReference type="PANTHER" id="PTHR11374:SF3">
    <property type="entry name" value="UDP-GLUCOSE 6-DEHYDROGENASE"/>
    <property type="match status" value="1"/>
</dbReference>
<feature type="chain" id="PRO_5046931597" description="UDP-glucose 6-dehydrogenase" evidence="9">
    <location>
        <begin position="18"/>
        <end position="458"/>
    </location>
</feature>
<dbReference type="InterPro" id="IPR036291">
    <property type="entry name" value="NAD(P)-bd_dom_sf"/>
</dbReference>
<dbReference type="InterPro" id="IPR036220">
    <property type="entry name" value="UDP-Glc/GDP-Man_DH_C_sf"/>
</dbReference>